<dbReference type="EMBL" id="ML996575">
    <property type="protein sequence ID" value="KAF2756452.1"/>
    <property type="molecule type" value="Genomic_DNA"/>
</dbReference>
<name>A0A6A6W0M6_9PEZI</name>
<organism evidence="2 3">
    <name type="scientific">Pseudovirgaria hyperparasitica</name>
    <dbReference type="NCBI Taxonomy" id="470096"/>
    <lineage>
        <taxon>Eukaryota</taxon>
        <taxon>Fungi</taxon>
        <taxon>Dikarya</taxon>
        <taxon>Ascomycota</taxon>
        <taxon>Pezizomycotina</taxon>
        <taxon>Dothideomycetes</taxon>
        <taxon>Dothideomycetes incertae sedis</taxon>
        <taxon>Acrospermales</taxon>
        <taxon>Acrospermaceae</taxon>
        <taxon>Pseudovirgaria</taxon>
    </lineage>
</organism>
<dbReference type="GeneID" id="54485331"/>
<feature type="compositionally biased region" description="Polar residues" evidence="1">
    <location>
        <begin position="28"/>
        <end position="55"/>
    </location>
</feature>
<sequence>MSAAAENRWSRGGPQQQQRQNRQQGQNATQDRSGTNAPNRQDTSRQAIPSSSSGNAWAGQDRNSRSGSAAGGDRRSTPVPAAPQVSGKAGAPAYAPIRGFNSTEVKNFLTKNYKEAIGSGSGDPHMKVQGDSVSKRSSGVWTKNQVDAKNMANGQNFWSQLSLQVQKAEQGK</sequence>
<protein>
    <submittedName>
        <fullName evidence="2">Uncharacterized protein</fullName>
    </submittedName>
</protein>
<dbReference type="RefSeq" id="XP_033598903.1">
    <property type="nucleotide sequence ID" value="XM_033744277.1"/>
</dbReference>
<evidence type="ECO:0000313" key="2">
    <source>
        <dbReference type="EMBL" id="KAF2756452.1"/>
    </source>
</evidence>
<evidence type="ECO:0000313" key="3">
    <source>
        <dbReference type="Proteomes" id="UP000799437"/>
    </source>
</evidence>
<proteinExistence type="predicted"/>
<evidence type="ECO:0000256" key="1">
    <source>
        <dbReference type="SAM" id="MobiDB-lite"/>
    </source>
</evidence>
<dbReference type="AlphaFoldDB" id="A0A6A6W0M6"/>
<dbReference type="OrthoDB" id="5598843at2759"/>
<feature type="region of interest" description="Disordered" evidence="1">
    <location>
        <begin position="1"/>
        <end position="95"/>
    </location>
</feature>
<reference evidence="2" key="1">
    <citation type="journal article" date="2020" name="Stud. Mycol.">
        <title>101 Dothideomycetes genomes: a test case for predicting lifestyles and emergence of pathogens.</title>
        <authorList>
            <person name="Haridas S."/>
            <person name="Albert R."/>
            <person name="Binder M."/>
            <person name="Bloem J."/>
            <person name="Labutti K."/>
            <person name="Salamov A."/>
            <person name="Andreopoulos B."/>
            <person name="Baker S."/>
            <person name="Barry K."/>
            <person name="Bills G."/>
            <person name="Bluhm B."/>
            <person name="Cannon C."/>
            <person name="Castanera R."/>
            <person name="Culley D."/>
            <person name="Daum C."/>
            <person name="Ezra D."/>
            <person name="Gonzalez J."/>
            <person name="Henrissat B."/>
            <person name="Kuo A."/>
            <person name="Liang C."/>
            <person name="Lipzen A."/>
            <person name="Lutzoni F."/>
            <person name="Magnuson J."/>
            <person name="Mondo S."/>
            <person name="Nolan M."/>
            <person name="Ohm R."/>
            <person name="Pangilinan J."/>
            <person name="Park H.-J."/>
            <person name="Ramirez L."/>
            <person name="Alfaro M."/>
            <person name="Sun H."/>
            <person name="Tritt A."/>
            <person name="Yoshinaga Y."/>
            <person name="Zwiers L.-H."/>
            <person name="Turgeon B."/>
            <person name="Goodwin S."/>
            <person name="Spatafora J."/>
            <person name="Crous P."/>
            <person name="Grigoriev I."/>
        </authorList>
    </citation>
    <scope>NUCLEOTIDE SEQUENCE</scope>
    <source>
        <strain evidence="2">CBS 121739</strain>
    </source>
</reference>
<dbReference type="Proteomes" id="UP000799437">
    <property type="component" value="Unassembled WGS sequence"/>
</dbReference>
<gene>
    <name evidence="2" type="ORF">EJ05DRAFT_477593</name>
</gene>
<feature type="region of interest" description="Disordered" evidence="1">
    <location>
        <begin position="117"/>
        <end position="138"/>
    </location>
</feature>
<feature type="compositionally biased region" description="Low complexity" evidence="1">
    <location>
        <begin position="11"/>
        <end position="27"/>
    </location>
</feature>
<keyword evidence="3" id="KW-1185">Reference proteome</keyword>
<accession>A0A6A6W0M6</accession>